<evidence type="ECO:0000256" key="2">
    <source>
        <dbReference type="ARBA" id="ARBA00023002"/>
    </source>
</evidence>
<evidence type="ECO:0000256" key="1">
    <source>
        <dbReference type="ARBA" id="ARBA00007358"/>
    </source>
</evidence>
<dbReference type="Proteomes" id="UP000886725">
    <property type="component" value="Unassembled WGS sequence"/>
</dbReference>
<dbReference type="Pfam" id="PF25137">
    <property type="entry name" value="ADH_Fe_C"/>
    <property type="match status" value="1"/>
</dbReference>
<dbReference type="Gene3D" id="1.20.1090.10">
    <property type="entry name" value="Dehydroquinate synthase-like - alpha domain"/>
    <property type="match status" value="1"/>
</dbReference>
<dbReference type="InterPro" id="IPR001670">
    <property type="entry name" value="ADH_Fe/GldA"/>
</dbReference>
<dbReference type="CDD" id="cd08176">
    <property type="entry name" value="LPO"/>
    <property type="match status" value="1"/>
</dbReference>
<dbReference type="GO" id="GO:0046872">
    <property type="term" value="F:metal ion binding"/>
    <property type="evidence" value="ECO:0007669"/>
    <property type="project" value="InterPro"/>
</dbReference>
<reference evidence="6" key="1">
    <citation type="submission" date="2020-10" db="EMBL/GenBank/DDBJ databases">
        <authorList>
            <person name="Gilroy R."/>
        </authorList>
    </citation>
    <scope>NUCLEOTIDE SEQUENCE</scope>
    <source>
        <strain evidence="6">CHK165-10780</strain>
    </source>
</reference>
<evidence type="ECO:0000313" key="7">
    <source>
        <dbReference type="Proteomes" id="UP000886725"/>
    </source>
</evidence>
<feature type="domain" description="Alcohol dehydrogenase iron-type/glycerol dehydrogenase GldA" evidence="4">
    <location>
        <begin position="10"/>
        <end position="177"/>
    </location>
</feature>
<dbReference type="GO" id="GO:0004022">
    <property type="term" value="F:alcohol dehydrogenase (NAD+) activity"/>
    <property type="evidence" value="ECO:0007669"/>
    <property type="project" value="UniProtKB-ARBA"/>
</dbReference>
<organism evidence="6 7">
    <name type="scientific">Candidatus Faecenecus gallistercoris</name>
    <dbReference type="NCBI Taxonomy" id="2840793"/>
    <lineage>
        <taxon>Bacteria</taxon>
        <taxon>Bacillati</taxon>
        <taxon>Bacillota</taxon>
        <taxon>Bacillota incertae sedis</taxon>
        <taxon>Candidatus Faecenecus</taxon>
    </lineage>
</organism>
<dbReference type="Pfam" id="PF00465">
    <property type="entry name" value="Fe-ADH"/>
    <property type="match status" value="1"/>
</dbReference>
<proteinExistence type="inferred from homology"/>
<dbReference type="PROSITE" id="PS00060">
    <property type="entry name" value="ADH_IRON_2"/>
    <property type="match status" value="1"/>
</dbReference>
<sequence>MQRIILNGTSYFGPHAREVLPTEVQSRGFKRILVVTDASLVSAGVVDKVLEELDSNYIPYEVFSDVKPNPTVAEVQEGVKKCQQMGADCIVAIGGGSAIDTAKAIGVIMTNPEYSDVVSLDGACNTKNPCLPIFALPTTAGTAAEVTINYVITDPTRVKKMVCVDPHDIPIVAIVDTELMASMPASLASATGMDALTHAMEGYITKAAWDMTDMFHLKAMSIIYQNLPKAVLEHDMDAINNMGVAQYIAGMGFSNVGLGIVHSMAHQLGAVYDTPHGLANAVLLPYVMRYNGEVCPDRFVDMGRAFGLDMNGVTGMDAVMKVVNAIQELNQKLGIPAHLKEVGVKEEDIPMLSEKAMNDVCTGGNPRETSVADIEKIYREAF</sequence>
<comment type="caution">
    <text evidence="6">The sequence shown here is derived from an EMBL/GenBank/DDBJ whole genome shotgun (WGS) entry which is preliminary data.</text>
</comment>
<dbReference type="NCBIfam" id="TIGR02638">
    <property type="entry name" value="lactal_redase"/>
    <property type="match status" value="1"/>
</dbReference>
<keyword evidence="3" id="KW-0520">NAD</keyword>
<dbReference type="InterPro" id="IPR056798">
    <property type="entry name" value="ADH_Fe_C"/>
</dbReference>
<dbReference type="InterPro" id="IPR018211">
    <property type="entry name" value="ADH_Fe_CS"/>
</dbReference>
<dbReference type="GO" id="GO:0008912">
    <property type="term" value="F:lactaldehyde reductase activity"/>
    <property type="evidence" value="ECO:0007669"/>
    <property type="project" value="UniProtKB-EC"/>
</dbReference>
<protein>
    <submittedName>
        <fullName evidence="6">Lactaldehyde reductase</fullName>
        <ecNumber evidence="6">1.1.1.77</ecNumber>
    </submittedName>
</protein>
<dbReference type="FunFam" id="1.20.1090.10:FF:000001">
    <property type="entry name" value="Aldehyde-alcohol dehydrogenase"/>
    <property type="match status" value="1"/>
</dbReference>
<evidence type="ECO:0000256" key="3">
    <source>
        <dbReference type="ARBA" id="ARBA00023027"/>
    </source>
</evidence>
<dbReference type="EMBL" id="DVFU01000032">
    <property type="protein sequence ID" value="HIQ64423.1"/>
    <property type="molecule type" value="Genomic_DNA"/>
</dbReference>
<name>A0A9D0Z0Z0_9FIRM</name>
<dbReference type="Gene3D" id="3.40.50.1970">
    <property type="match status" value="1"/>
</dbReference>
<dbReference type="AlphaFoldDB" id="A0A9D0Z0Z0"/>
<gene>
    <name evidence="6" type="primary">fucO</name>
    <name evidence="6" type="ORF">IAC85_01650</name>
</gene>
<accession>A0A9D0Z0Z0</accession>
<dbReference type="EC" id="1.1.1.77" evidence="6"/>
<evidence type="ECO:0000259" key="5">
    <source>
        <dbReference type="Pfam" id="PF25137"/>
    </source>
</evidence>
<evidence type="ECO:0000259" key="4">
    <source>
        <dbReference type="Pfam" id="PF00465"/>
    </source>
</evidence>
<reference evidence="6" key="2">
    <citation type="journal article" date="2021" name="PeerJ">
        <title>Extensive microbial diversity within the chicken gut microbiome revealed by metagenomics and culture.</title>
        <authorList>
            <person name="Gilroy R."/>
            <person name="Ravi A."/>
            <person name="Getino M."/>
            <person name="Pursley I."/>
            <person name="Horton D.L."/>
            <person name="Alikhan N.F."/>
            <person name="Baker D."/>
            <person name="Gharbi K."/>
            <person name="Hall N."/>
            <person name="Watson M."/>
            <person name="Adriaenssens E.M."/>
            <person name="Foster-Nyarko E."/>
            <person name="Jarju S."/>
            <person name="Secka A."/>
            <person name="Antonio M."/>
            <person name="Oren A."/>
            <person name="Chaudhuri R.R."/>
            <person name="La Ragione R."/>
            <person name="Hildebrand F."/>
            <person name="Pallen M.J."/>
        </authorList>
    </citation>
    <scope>NUCLEOTIDE SEQUENCE</scope>
    <source>
        <strain evidence="6">CHK165-10780</strain>
    </source>
</reference>
<evidence type="ECO:0000313" key="6">
    <source>
        <dbReference type="EMBL" id="HIQ64423.1"/>
    </source>
</evidence>
<keyword evidence="2 6" id="KW-0560">Oxidoreductase</keyword>
<dbReference type="InterPro" id="IPR013460">
    <property type="entry name" value="Lactal_redase"/>
</dbReference>
<comment type="similarity">
    <text evidence="1">Belongs to the iron-containing alcohol dehydrogenase family.</text>
</comment>
<dbReference type="PANTHER" id="PTHR11496">
    <property type="entry name" value="ALCOHOL DEHYDROGENASE"/>
    <property type="match status" value="1"/>
</dbReference>
<dbReference type="FunFam" id="3.40.50.1970:FF:000003">
    <property type="entry name" value="Alcohol dehydrogenase, iron-containing"/>
    <property type="match status" value="1"/>
</dbReference>
<dbReference type="NCBIfam" id="NF007911">
    <property type="entry name" value="PRK10624.1"/>
    <property type="match status" value="1"/>
</dbReference>
<dbReference type="SUPFAM" id="SSF56796">
    <property type="entry name" value="Dehydroquinate synthase-like"/>
    <property type="match status" value="1"/>
</dbReference>
<dbReference type="PANTHER" id="PTHR11496:SF102">
    <property type="entry name" value="ALCOHOL DEHYDROGENASE 4"/>
    <property type="match status" value="1"/>
</dbReference>
<feature type="domain" description="Fe-containing alcohol dehydrogenase-like C-terminal" evidence="5">
    <location>
        <begin position="190"/>
        <end position="382"/>
    </location>
</feature>
<dbReference type="InterPro" id="IPR039697">
    <property type="entry name" value="Alcohol_dehydrogenase_Fe"/>
</dbReference>